<gene>
    <name evidence="2" type="ORF">AVDCRST_MAG12-2119</name>
</gene>
<dbReference type="PANTHER" id="PTHR13887">
    <property type="entry name" value="GLUTATHIONE S-TRANSFERASE KAPPA"/>
    <property type="match status" value="1"/>
</dbReference>
<feature type="domain" description="DSBA-like thioredoxin" evidence="1">
    <location>
        <begin position="29"/>
        <end position="218"/>
    </location>
</feature>
<accession>A0A6J4S7L6</accession>
<dbReference type="SUPFAM" id="SSF52833">
    <property type="entry name" value="Thioredoxin-like"/>
    <property type="match status" value="1"/>
</dbReference>
<protein>
    <recommendedName>
        <fullName evidence="1">DSBA-like thioredoxin domain-containing protein</fullName>
    </recommendedName>
</protein>
<dbReference type="GO" id="GO:0016491">
    <property type="term" value="F:oxidoreductase activity"/>
    <property type="evidence" value="ECO:0007669"/>
    <property type="project" value="InterPro"/>
</dbReference>
<evidence type="ECO:0000259" key="1">
    <source>
        <dbReference type="Pfam" id="PF01323"/>
    </source>
</evidence>
<proteinExistence type="predicted"/>
<dbReference type="EMBL" id="CADCVK010000321">
    <property type="protein sequence ID" value="CAA9491432.1"/>
    <property type="molecule type" value="Genomic_DNA"/>
</dbReference>
<dbReference type="PANTHER" id="PTHR13887:SF41">
    <property type="entry name" value="THIOREDOXIN SUPERFAMILY PROTEIN"/>
    <property type="match status" value="1"/>
</dbReference>
<evidence type="ECO:0000313" key="2">
    <source>
        <dbReference type="EMBL" id="CAA9491432.1"/>
    </source>
</evidence>
<dbReference type="AlphaFoldDB" id="A0A6J4S7L6"/>
<dbReference type="InterPro" id="IPR036249">
    <property type="entry name" value="Thioredoxin-like_sf"/>
</dbReference>
<reference evidence="2" key="1">
    <citation type="submission" date="2020-02" db="EMBL/GenBank/DDBJ databases">
        <authorList>
            <person name="Meier V. D."/>
        </authorList>
    </citation>
    <scope>NUCLEOTIDE SEQUENCE</scope>
    <source>
        <strain evidence="2">AVDCRST_MAG12</strain>
    </source>
</reference>
<name>A0A6J4S7L6_9ACTN</name>
<dbReference type="Pfam" id="PF01323">
    <property type="entry name" value="DSBA"/>
    <property type="match status" value="1"/>
</dbReference>
<sequence length="241" mass="26306">MDFQGNGGRETPRVRQPDPAERKGIVVNVKVYADIACPWCRLRAHQFRREVAAAHAGRRVELAHLPYQLDARAPEEPKPLMEEMAGMFGEDRASTMAAEMTRLGAAEGVEYRFDRALAANTLAAHRLLWLALREHGVGAQASLATALYDAQWRDGGNVADHAELAGLAEGVGLDGGRARRFLGSDEGVGEVREQAAAARRDGVASVPTFVSQNGGLRGHEEILDDLKRAFENTERSRPWTG</sequence>
<organism evidence="2">
    <name type="scientific">uncultured Rubrobacteraceae bacterium</name>
    <dbReference type="NCBI Taxonomy" id="349277"/>
    <lineage>
        <taxon>Bacteria</taxon>
        <taxon>Bacillati</taxon>
        <taxon>Actinomycetota</taxon>
        <taxon>Rubrobacteria</taxon>
        <taxon>Rubrobacterales</taxon>
        <taxon>Rubrobacteraceae</taxon>
        <taxon>environmental samples</taxon>
    </lineage>
</organism>
<dbReference type="InterPro" id="IPR001853">
    <property type="entry name" value="DSBA-like_thioredoxin_dom"/>
</dbReference>
<dbReference type="CDD" id="cd03024">
    <property type="entry name" value="DsbA_FrnE"/>
    <property type="match status" value="1"/>
</dbReference>
<dbReference type="Gene3D" id="3.40.30.10">
    <property type="entry name" value="Glutaredoxin"/>
    <property type="match status" value="1"/>
</dbReference>